<proteinExistence type="predicted"/>
<reference evidence="1 2" key="1">
    <citation type="journal article" date="2023" name="G3 (Bethesda)">
        <title>A chromosome-level genome assembly of Zasmidium syzygii isolated from banana leaves.</title>
        <authorList>
            <person name="van Westerhoven A.C."/>
            <person name="Mehrabi R."/>
            <person name="Talebi R."/>
            <person name="Steentjes M.B.F."/>
            <person name="Corcolon B."/>
            <person name="Chong P.A."/>
            <person name="Kema G.H.J."/>
            <person name="Seidl M.F."/>
        </authorList>
    </citation>
    <scope>NUCLEOTIDE SEQUENCE [LARGE SCALE GENOMIC DNA]</scope>
    <source>
        <strain evidence="1 2">P124</strain>
    </source>
</reference>
<organism evidence="1 2">
    <name type="scientific">Zasmidium cellare</name>
    <name type="common">Wine cellar mold</name>
    <name type="synonym">Racodium cellare</name>
    <dbReference type="NCBI Taxonomy" id="395010"/>
    <lineage>
        <taxon>Eukaryota</taxon>
        <taxon>Fungi</taxon>
        <taxon>Dikarya</taxon>
        <taxon>Ascomycota</taxon>
        <taxon>Pezizomycotina</taxon>
        <taxon>Dothideomycetes</taxon>
        <taxon>Dothideomycetidae</taxon>
        <taxon>Mycosphaerellales</taxon>
        <taxon>Mycosphaerellaceae</taxon>
        <taxon>Zasmidium</taxon>
    </lineage>
</organism>
<evidence type="ECO:0000313" key="1">
    <source>
        <dbReference type="EMBL" id="KAK4494307.1"/>
    </source>
</evidence>
<dbReference type="Proteomes" id="UP001305779">
    <property type="component" value="Unassembled WGS sequence"/>
</dbReference>
<gene>
    <name evidence="1" type="ORF">PRZ48_014605</name>
</gene>
<protein>
    <submittedName>
        <fullName evidence="1">Uncharacterized protein</fullName>
    </submittedName>
</protein>
<dbReference type="EMBL" id="JAXOVC010000014">
    <property type="protein sequence ID" value="KAK4494307.1"/>
    <property type="molecule type" value="Genomic_DNA"/>
</dbReference>
<sequence>MAADDTDDTDDTNDTIELRTHLESLPQELYDHIYDLTFTANPCVHYLDRFYPRSVASFAKISKLSKVARPLFQKPDSPNLLHVDRASRRKFAQSFYGGHGSVFVADHLVCGFVDRIGRFIRSLPEEHQEMVRDIRAVVPASPFFFTEAENSQWMADEIEYEGGRLQRIFGTRVRQVTMLGAEDMVTADLDGYYSRRSPTS</sequence>
<accession>A0ABR0DYQ7</accession>
<comment type="caution">
    <text evidence="1">The sequence shown here is derived from an EMBL/GenBank/DDBJ whole genome shotgun (WGS) entry which is preliminary data.</text>
</comment>
<name>A0ABR0DYQ7_ZASCE</name>
<evidence type="ECO:0000313" key="2">
    <source>
        <dbReference type="Proteomes" id="UP001305779"/>
    </source>
</evidence>
<keyword evidence="2" id="KW-1185">Reference proteome</keyword>